<dbReference type="InterPro" id="IPR036388">
    <property type="entry name" value="WH-like_DNA-bd_sf"/>
</dbReference>
<name>A0A0N0C3K5_9BACL</name>
<sequence length="116" mass="13669">MNCFIESFLEIILETLSKMSGELKEKIELLKITENKLSKDYRLKDKDAIYGHIMFILAQNHFFVTENGLTIKELAEISNKSEMTIRKTIKELLQVSLIDKKGEKPAYYSIRRKYFE</sequence>
<organism evidence="1 2">
    <name type="scientific">Paenibacillus xylanivorans</name>
    <dbReference type="NCBI Taxonomy" id="1705561"/>
    <lineage>
        <taxon>Bacteria</taxon>
        <taxon>Bacillati</taxon>
        <taxon>Bacillota</taxon>
        <taxon>Bacilli</taxon>
        <taxon>Bacillales</taxon>
        <taxon>Paenibacillaceae</taxon>
        <taxon>Paenibacillus</taxon>
    </lineage>
</organism>
<dbReference type="RefSeq" id="WP_053782623.1">
    <property type="nucleotide sequence ID" value="NZ_LITU01000070.1"/>
</dbReference>
<protein>
    <submittedName>
        <fullName evidence="1">Uncharacterized protein</fullName>
    </submittedName>
</protein>
<dbReference type="OrthoDB" id="9813719at2"/>
<reference evidence="1 2" key="1">
    <citation type="submission" date="2015-08" db="EMBL/GenBank/DDBJ databases">
        <title>Draft genome sequence of cellulolytic and xylanolytic Paenibacillus sp. A59, isolated from a decaying forest soil from Patagonia, Argentina.</title>
        <authorList>
            <person name="Ghio S."/>
            <person name="Caceres A.M."/>
            <person name="Talia P."/>
            <person name="Grasso D."/>
            <person name="Campos E."/>
        </authorList>
    </citation>
    <scope>NUCLEOTIDE SEQUENCE [LARGE SCALE GENOMIC DNA]</scope>
    <source>
        <strain evidence="1 2">A59</strain>
    </source>
</reference>
<evidence type="ECO:0000313" key="1">
    <source>
        <dbReference type="EMBL" id="KOY14437.1"/>
    </source>
</evidence>
<gene>
    <name evidence="1" type="ORF">AMS66_20890</name>
</gene>
<keyword evidence="2" id="KW-1185">Reference proteome</keyword>
<dbReference type="EMBL" id="LITU01000070">
    <property type="protein sequence ID" value="KOY14437.1"/>
    <property type="molecule type" value="Genomic_DNA"/>
</dbReference>
<proteinExistence type="predicted"/>
<dbReference type="PATRIC" id="fig|1705561.3.peg.4356"/>
<accession>A0A0N0C3K5</accession>
<dbReference type="Proteomes" id="UP000037688">
    <property type="component" value="Unassembled WGS sequence"/>
</dbReference>
<dbReference type="AlphaFoldDB" id="A0A0N0C3K5"/>
<evidence type="ECO:0000313" key="2">
    <source>
        <dbReference type="Proteomes" id="UP000037688"/>
    </source>
</evidence>
<comment type="caution">
    <text evidence="1">The sequence shown here is derived from an EMBL/GenBank/DDBJ whole genome shotgun (WGS) entry which is preliminary data.</text>
</comment>
<dbReference type="Gene3D" id="1.10.10.10">
    <property type="entry name" value="Winged helix-like DNA-binding domain superfamily/Winged helix DNA-binding domain"/>
    <property type="match status" value="1"/>
</dbReference>
<dbReference type="InterPro" id="IPR036390">
    <property type="entry name" value="WH_DNA-bd_sf"/>
</dbReference>
<dbReference type="SUPFAM" id="SSF46785">
    <property type="entry name" value="Winged helix' DNA-binding domain"/>
    <property type="match status" value="1"/>
</dbReference>